<dbReference type="Pfam" id="PF13115">
    <property type="entry name" value="YtkA"/>
    <property type="match status" value="1"/>
</dbReference>
<name>A0ABW0P9Y0_9HYPH</name>
<sequence length="125" mass="13346">MAQWLPLAAKPGGPAGSPAELKDYTFELVKGEMKQGGAVIDVRLVDKRSGKPVPDAVVFARRIDMAPEGMPTMTSTLEPQPSPQPGVYRFKTDLTMEGGWQLSLAAKVQGEAGTVQNKLVLKAVP</sequence>
<evidence type="ECO:0000313" key="3">
    <source>
        <dbReference type="Proteomes" id="UP001596060"/>
    </source>
</evidence>
<dbReference type="EMBL" id="JBHSLU010000064">
    <property type="protein sequence ID" value="MFC5507609.1"/>
    <property type="molecule type" value="Genomic_DNA"/>
</dbReference>
<protein>
    <submittedName>
        <fullName evidence="2">FixH family protein</fullName>
    </submittedName>
</protein>
<evidence type="ECO:0000259" key="1">
    <source>
        <dbReference type="Pfam" id="PF13115"/>
    </source>
</evidence>
<dbReference type="RefSeq" id="WP_377817529.1">
    <property type="nucleotide sequence ID" value="NZ_JBHSLU010000064.1"/>
</dbReference>
<dbReference type="Proteomes" id="UP001596060">
    <property type="component" value="Unassembled WGS sequence"/>
</dbReference>
<comment type="caution">
    <text evidence="2">The sequence shown here is derived from an EMBL/GenBank/DDBJ whole genome shotgun (WGS) entry which is preliminary data.</text>
</comment>
<proteinExistence type="predicted"/>
<keyword evidence="3" id="KW-1185">Reference proteome</keyword>
<organism evidence="2 3">
    <name type="scientific">Bosea massiliensis</name>
    <dbReference type="NCBI Taxonomy" id="151419"/>
    <lineage>
        <taxon>Bacteria</taxon>
        <taxon>Pseudomonadati</taxon>
        <taxon>Pseudomonadota</taxon>
        <taxon>Alphaproteobacteria</taxon>
        <taxon>Hyphomicrobiales</taxon>
        <taxon>Boseaceae</taxon>
        <taxon>Bosea</taxon>
    </lineage>
</organism>
<reference evidence="3" key="1">
    <citation type="journal article" date="2019" name="Int. J. Syst. Evol. Microbiol.">
        <title>The Global Catalogue of Microorganisms (GCM) 10K type strain sequencing project: providing services to taxonomists for standard genome sequencing and annotation.</title>
        <authorList>
            <consortium name="The Broad Institute Genomics Platform"/>
            <consortium name="The Broad Institute Genome Sequencing Center for Infectious Disease"/>
            <person name="Wu L."/>
            <person name="Ma J."/>
        </authorList>
    </citation>
    <scope>NUCLEOTIDE SEQUENCE [LARGE SCALE GENOMIC DNA]</scope>
    <source>
        <strain evidence="3">CCUG 43117</strain>
    </source>
</reference>
<gene>
    <name evidence="2" type="ORF">ACFPN9_20405</name>
</gene>
<dbReference type="InterPro" id="IPR032693">
    <property type="entry name" value="YtkA-like_dom"/>
</dbReference>
<evidence type="ECO:0000313" key="2">
    <source>
        <dbReference type="EMBL" id="MFC5507609.1"/>
    </source>
</evidence>
<accession>A0ABW0P9Y0</accession>
<feature type="domain" description="YtkA-like" evidence="1">
    <location>
        <begin position="20"/>
        <end position="104"/>
    </location>
</feature>